<keyword evidence="9 23" id="KW-0812">Transmembrane</keyword>
<evidence type="ECO:0000256" key="18">
    <source>
        <dbReference type="ARBA" id="ARBA00023180"/>
    </source>
</evidence>
<evidence type="ECO:0000259" key="24">
    <source>
        <dbReference type="PROSITE" id="PS50011"/>
    </source>
</evidence>
<keyword evidence="26" id="KW-1185">Reference proteome</keyword>
<feature type="region of interest" description="Disordered" evidence="22">
    <location>
        <begin position="1435"/>
        <end position="1459"/>
    </location>
</feature>
<keyword evidence="6" id="KW-0597">Phosphoprotein</keyword>
<evidence type="ECO:0000256" key="14">
    <source>
        <dbReference type="ARBA" id="ARBA00022840"/>
    </source>
</evidence>
<evidence type="ECO:0000256" key="8">
    <source>
        <dbReference type="ARBA" id="ARBA00022679"/>
    </source>
</evidence>
<comment type="catalytic activity">
    <reaction evidence="20">
        <text>L-seryl-[protein] + ATP = O-phospho-L-seryl-[protein] + ADP + H(+)</text>
        <dbReference type="Rhea" id="RHEA:17989"/>
        <dbReference type="Rhea" id="RHEA-COMP:9863"/>
        <dbReference type="Rhea" id="RHEA-COMP:11604"/>
        <dbReference type="ChEBI" id="CHEBI:15378"/>
        <dbReference type="ChEBI" id="CHEBI:29999"/>
        <dbReference type="ChEBI" id="CHEBI:30616"/>
        <dbReference type="ChEBI" id="CHEBI:83421"/>
        <dbReference type="ChEBI" id="CHEBI:456216"/>
        <dbReference type="EC" id="2.7.11.1"/>
    </reaction>
</comment>
<evidence type="ECO:0000256" key="12">
    <source>
        <dbReference type="ARBA" id="ARBA00022741"/>
    </source>
</evidence>
<dbReference type="Pfam" id="PF12819">
    <property type="entry name" value="Malectin_like"/>
    <property type="match status" value="2"/>
</dbReference>
<evidence type="ECO:0000256" key="21">
    <source>
        <dbReference type="PROSITE-ProRule" id="PRU10141"/>
    </source>
</evidence>
<dbReference type="PROSITE" id="PS00108">
    <property type="entry name" value="PROTEIN_KINASE_ST"/>
    <property type="match status" value="2"/>
</dbReference>
<dbReference type="InterPro" id="IPR011009">
    <property type="entry name" value="Kinase-like_dom_sf"/>
</dbReference>
<keyword evidence="13" id="KW-0418">Kinase</keyword>
<sequence length="1474" mass="165487">MDPAFPAFDEYFKGRKEGEINKAMILEKGVEETMKKAGFWKKLIRKDKGSSSGQKGDTPTVQQQPSSEIKDVKAVETSTKMRIVTEKQRIISMKKRRSKNNPTPEPTSKEFNLSSSLLVTPTTTVSPPVVPLVCRRVSSSFPSTQIPTASLPPRPPSLLPFFHPDHRYHPIPSSLFSSLTFFCLFMVVFSPPSPFAVVASACTNTQNKRNFWAVVRAWTRKTRSLLDHLEDPEIRSETQELYWIARTMGSNQDANMEYNLTWSFPVDSGFKYLVRLHFCEISMEVTKVNQRVFNVYINNQTAEERMDLVALVGAPFVAFYKDYVVMVPRESERRRNMSIALHPNIASKPKFADAILNGIEIIKLSDKIIIATDNFKEDQVIGEGGFGKVYKGIINDGVTPCAIKRCKKGSHQGFKEFQNEISLFTFCHLNVVSLVGFCQEENELILVYEYMANGSLCDHLYKKQNQPLSWNQRLKICVGAARGLHYLHTGTRQPIIHRDIKSANILLDDHLVPKISDFGLSRIIPFSSHTHVTTEVKGTFGYLDPEYYKRRKLTEKSDVYSFGVVLFEVLCGRPAVKRVEVEEQSEKVGLAEWALHCHQCRSIEHLVDAKLEGKIRSECLVAFVEIGIQCLSHRSVERPTMGDVLSKLEDILSLQESSEDQEITIGTYVPSENIVINCGSSASEVTEYDGRNWTGDASTTKSSQIAEAPGIPVSVPRVPYKTARIFRSQFTYTFNVTPGPKFVRLHFYPASYLDMDVSKAFLSVTAGNFTLLHNLSVSLNTDYFHVAYLMKEFIIHVSGSTLELTFSPSSNATAAFAFVNGIEVVSMPFSLYFRCLNAPLPLVGHYPALYYICNDTAMETLYRLNVGGDQITPKYDTGTMFRTWEEDDPFIFGGDKGIEPINMSMPISYANGVPPYAAPKDVYRTSRSMETFKAGLINLNFNMTWFFPVDSGFKYLVRLHFCEIYSQITKVNEVVFSIYLNNQTADAGFDPISVSGGPGVGVYQDYVVMVSRASEAKQDLWLDLHPNKYSKPLYYNSYLNGVEIFKLSSTDEKNLSALNPSPLDSNLRSGVKASHAIVKNSKKLTFILIVCGTAAVVILVLLCLILCKIIMPRRIISWFDRFSIKTNDVKEVNKIPFGAHISLQEIKAATGNFDEALIIGIGGFGKVYKGSFDGGDTYVAVKRGDSLSEQGALEYKTEIEFLSKLRHHNLVSLLGYCNEDEEIILVYNFMASGTLHDHLHLRQRDHTPLSWIQRLDICIGVAKGLHYLHTGTQQRIIHRDIKTTNILLDHNWVAKISDFGLSKSSYPSFSTTNVKGTAGYLDPEYYKFHKLTEKSDLYSLGVVLLEVLSARPAVSQGDVDNNNDEPLMLAEFAKLCFENGNLEQIVDPKIEGEIVKECFEVYLGVAMKCLAERGVERPSTGDVLQNLELAKRLQRNGGVTRDGNTQRNSNHALQGNSDLTPGIEFSDLIMPAGR</sequence>
<dbReference type="Proteomes" id="UP000289738">
    <property type="component" value="Chromosome B05"/>
</dbReference>
<evidence type="ECO:0000256" key="3">
    <source>
        <dbReference type="ARBA" id="ARBA00012513"/>
    </source>
</evidence>
<keyword evidence="8" id="KW-0808">Transferase</keyword>
<evidence type="ECO:0000256" key="2">
    <source>
        <dbReference type="ARBA" id="ARBA00004479"/>
    </source>
</evidence>
<evidence type="ECO:0000313" key="25">
    <source>
        <dbReference type="EMBL" id="RYR08979.1"/>
    </source>
</evidence>
<dbReference type="GO" id="GO:0004714">
    <property type="term" value="F:transmembrane receptor protein tyrosine kinase activity"/>
    <property type="evidence" value="ECO:0007669"/>
    <property type="project" value="InterPro"/>
</dbReference>
<evidence type="ECO:0000313" key="26">
    <source>
        <dbReference type="Proteomes" id="UP000289738"/>
    </source>
</evidence>
<dbReference type="GO" id="GO:0009506">
    <property type="term" value="C:plasmodesma"/>
    <property type="evidence" value="ECO:0007669"/>
    <property type="project" value="TreeGrafter"/>
</dbReference>
<proteinExistence type="predicted"/>
<keyword evidence="14 21" id="KW-0067">ATP-binding</keyword>
<evidence type="ECO:0000256" key="4">
    <source>
        <dbReference type="ARBA" id="ARBA00022475"/>
    </source>
</evidence>
<dbReference type="InterPro" id="IPR008271">
    <property type="entry name" value="Ser/Thr_kinase_AS"/>
</dbReference>
<comment type="caution">
    <text evidence="25">The sequence shown here is derived from an EMBL/GenBank/DDBJ whole genome shotgun (WGS) entry which is preliminary data.</text>
</comment>
<dbReference type="Gene3D" id="2.60.120.430">
    <property type="entry name" value="Galactose-binding lectin"/>
    <property type="match status" value="3"/>
</dbReference>
<evidence type="ECO:0000256" key="19">
    <source>
        <dbReference type="ARBA" id="ARBA00047899"/>
    </source>
</evidence>
<feature type="binding site" evidence="21">
    <location>
        <position position="1182"/>
    </location>
    <ligand>
        <name>ATP</name>
        <dbReference type="ChEBI" id="CHEBI:30616"/>
    </ligand>
</feature>
<keyword evidence="15 23" id="KW-1133">Transmembrane helix</keyword>
<evidence type="ECO:0000256" key="6">
    <source>
        <dbReference type="ARBA" id="ARBA00022553"/>
    </source>
</evidence>
<dbReference type="InterPro" id="IPR017441">
    <property type="entry name" value="Protein_kinase_ATP_BS"/>
</dbReference>
<dbReference type="InterPro" id="IPR024788">
    <property type="entry name" value="Malectin-like_Carb-bd_dom"/>
</dbReference>
<evidence type="ECO:0000256" key="23">
    <source>
        <dbReference type="SAM" id="Phobius"/>
    </source>
</evidence>
<dbReference type="STRING" id="3818.A0A444Z448"/>
<dbReference type="GO" id="GO:0005886">
    <property type="term" value="C:plasma membrane"/>
    <property type="evidence" value="ECO:0007669"/>
    <property type="project" value="UniProtKB-SubCell"/>
</dbReference>
<dbReference type="GO" id="GO:0010038">
    <property type="term" value="P:response to metal ion"/>
    <property type="evidence" value="ECO:0007669"/>
    <property type="project" value="UniProtKB-ARBA"/>
</dbReference>
<evidence type="ECO:0000256" key="5">
    <source>
        <dbReference type="ARBA" id="ARBA00022527"/>
    </source>
</evidence>
<dbReference type="SMART" id="SM00220">
    <property type="entry name" value="S_TKc"/>
    <property type="match status" value="2"/>
</dbReference>
<dbReference type="SUPFAM" id="SSF56112">
    <property type="entry name" value="Protein kinase-like (PK-like)"/>
    <property type="match status" value="2"/>
</dbReference>
<feature type="compositionally biased region" description="Polar residues" evidence="22">
    <location>
        <begin position="1442"/>
        <end position="1459"/>
    </location>
</feature>
<dbReference type="FunFam" id="1.10.510.10:FF:000358">
    <property type="entry name" value="Putative leucine-rich repeat receptor-like serine/threonine-protein kinase"/>
    <property type="match status" value="1"/>
</dbReference>
<feature type="transmembrane region" description="Helical" evidence="23">
    <location>
        <begin position="1084"/>
        <end position="1107"/>
    </location>
</feature>
<dbReference type="PROSITE" id="PS50011">
    <property type="entry name" value="PROTEIN_KINASE_DOM"/>
    <property type="match status" value="2"/>
</dbReference>
<name>A0A444Z448_ARAHY</name>
<dbReference type="FunFam" id="3.30.200.20:FF:000039">
    <property type="entry name" value="receptor-like protein kinase FERONIA"/>
    <property type="match status" value="2"/>
</dbReference>
<evidence type="ECO:0000256" key="10">
    <source>
        <dbReference type="ARBA" id="ARBA00022729"/>
    </source>
</evidence>
<comment type="catalytic activity">
    <reaction evidence="19">
        <text>L-threonyl-[protein] + ATP = O-phospho-L-threonyl-[protein] + ADP + H(+)</text>
        <dbReference type="Rhea" id="RHEA:46608"/>
        <dbReference type="Rhea" id="RHEA-COMP:11060"/>
        <dbReference type="Rhea" id="RHEA-COMP:11605"/>
        <dbReference type="ChEBI" id="CHEBI:15378"/>
        <dbReference type="ChEBI" id="CHEBI:30013"/>
        <dbReference type="ChEBI" id="CHEBI:30616"/>
        <dbReference type="ChEBI" id="CHEBI:61977"/>
        <dbReference type="ChEBI" id="CHEBI:456216"/>
        <dbReference type="EC" id="2.7.11.1"/>
    </reaction>
</comment>
<evidence type="ECO:0000256" key="1">
    <source>
        <dbReference type="ARBA" id="ARBA00004162"/>
    </source>
</evidence>
<keyword evidence="5" id="KW-0723">Serine/threonine-protein kinase</keyword>
<comment type="subcellular location">
    <subcellularLocation>
        <location evidence="1">Cell membrane</location>
        <topology evidence="1">Single-pass membrane protein</topology>
    </subcellularLocation>
    <subcellularLocation>
        <location evidence="2">Membrane</location>
        <topology evidence="2">Single-pass type I membrane protein</topology>
    </subcellularLocation>
</comment>
<evidence type="ECO:0000256" key="9">
    <source>
        <dbReference type="ARBA" id="ARBA00022692"/>
    </source>
</evidence>
<dbReference type="EMBL" id="SDMP01000015">
    <property type="protein sequence ID" value="RYR08979.1"/>
    <property type="molecule type" value="Genomic_DNA"/>
</dbReference>
<keyword evidence="4" id="KW-1003">Cell membrane</keyword>
<dbReference type="FunFam" id="2.60.120.430:FF:000007">
    <property type="entry name" value="FERONIA receptor-like kinase"/>
    <property type="match status" value="2"/>
</dbReference>
<dbReference type="InterPro" id="IPR000719">
    <property type="entry name" value="Prot_kinase_dom"/>
</dbReference>
<keyword evidence="17" id="KW-0675">Receptor</keyword>
<evidence type="ECO:0000256" key="16">
    <source>
        <dbReference type="ARBA" id="ARBA00023136"/>
    </source>
</evidence>
<feature type="domain" description="Protein kinase" evidence="24">
    <location>
        <begin position="1153"/>
        <end position="1429"/>
    </location>
</feature>
<evidence type="ECO:0000256" key="22">
    <source>
        <dbReference type="SAM" id="MobiDB-lite"/>
    </source>
</evidence>
<accession>A0A444Z448</accession>
<dbReference type="Pfam" id="PF00069">
    <property type="entry name" value="Pkinase"/>
    <property type="match status" value="1"/>
</dbReference>
<dbReference type="FunFam" id="2.60.120.430:FF:000003">
    <property type="entry name" value="FERONIA receptor-like kinase"/>
    <property type="match status" value="1"/>
</dbReference>
<evidence type="ECO:0000256" key="13">
    <source>
        <dbReference type="ARBA" id="ARBA00022777"/>
    </source>
</evidence>
<evidence type="ECO:0000256" key="17">
    <source>
        <dbReference type="ARBA" id="ARBA00023170"/>
    </source>
</evidence>
<feature type="compositionally biased region" description="Polar residues" evidence="22">
    <location>
        <begin position="50"/>
        <end position="67"/>
    </location>
</feature>
<evidence type="ECO:0000256" key="11">
    <source>
        <dbReference type="ARBA" id="ARBA00022737"/>
    </source>
</evidence>
<feature type="domain" description="Protein kinase" evidence="24">
    <location>
        <begin position="375"/>
        <end position="652"/>
    </location>
</feature>
<dbReference type="PANTHER" id="PTHR27003">
    <property type="entry name" value="OS07G0166700 PROTEIN"/>
    <property type="match status" value="1"/>
</dbReference>
<protein>
    <recommendedName>
        <fullName evidence="3">non-specific serine/threonine protein kinase</fullName>
        <ecNumber evidence="3">2.7.11.1</ecNumber>
    </recommendedName>
</protein>
<dbReference type="GO" id="GO:0004674">
    <property type="term" value="F:protein serine/threonine kinase activity"/>
    <property type="evidence" value="ECO:0007669"/>
    <property type="project" value="UniProtKB-KW"/>
</dbReference>
<keyword evidence="10" id="KW-0732">Signal</keyword>
<evidence type="ECO:0000256" key="15">
    <source>
        <dbReference type="ARBA" id="ARBA00022989"/>
    </source>
</evidence>
<keyword evidence="18" id="KW-0325">Glycoprotein</keyword>
<dbReference type="Gene3D" id="1.10.510.10">
    <property type="entry name" value="Transferase(Phosphotransferase) domain 1"/>
    <property type="match status" value="2"/>
</dbReference>
<organism evidence="25 26">
    <name type="scientific">Arachis hypogaea</name>
    <name type="common">Peanut</name>
    <dbReference type="NCBI Taxonomy" id="3818"/>
    <lineage>
        <taxon>Eukaryota</taxon>
        <taxon>Viridiplantae</taxon>
        <taxon>Streptophyta</taxon>
        <taxon>Embryophyta</taxon>
        <taxon>Tracheophyta</taxon>
        <taxon>Spermatophyta</taxon>
        <taxon>Magnoliopsida</taxon>
        <taxon>eudicotyledons</taxon>
        <taxon>Gunneridae</taxon>
        <taxon>Pentapetalae</taxon>
        <taxon>rosids</taxon>
        <taxon>fabids</taxon>
        <taxon>Fabales</taxon>
        <taxon>Fabaceae</taxon>
        <taxon>Papilionoideae</taxon>
        <taxon>50 kb inversion clade</taxon>
        <taxon>dalbergioids sensu lato</taxon>
        <taxon>Dalbergieae</taxon>
        <taxon>Pterocarpus clade</taxon>
        <taxon>Arachis</taxon>
    </lineage>
</organism>
<keyword evidence="7" id="KW-0433">Leucine-rich repeat</keyword>
<gene>
    <name evidence="25" type="ORF">Ahy_B05g076916</name>
</gene>
<feature type="region of interest" description="Disordered" evidence="22">
    <location>
        <begin position="45"/>
        <end position="73"/>
    </location>
</feature>
<dbReference type="EC" id="2.7.11.1" evidence="3"/>
<dbReference type="Pfam" id="PF07714">
    <property type="entry name" value="PK_Tyr_Ser-Thr"/>
    <property type="match status" value="1"/>
</dbReference>
<dbReference type="PANTHER" id="PTHR27003:SF451">
    <property type="entry name" value="PROTEIN KINASE DOMAIN-CONTAINING PROTEIN"/>
    <property type="match status" value="1"/>
</dbReference>
<dbReference type="CDD" id="cd14066">
    <property type="entry name" value="STKc_IRAK"/>
    <property type="match status" value="2"/>
</dbReference>
<dbReference type="FunFam" id="1.10.510.10:FF:000252">
    <property type="entry name" value="Receptor-like protein kinase FERONIA"/>
    <property type="match status" value="1"/>
</dbReference>
<dbReference type="InterPro" id="IPR001245">
    <property type="entry name" value="Ser-Thr/Tyr_kinase_cat_dom"/>
</dbReference>
<keyword evidence="12 21" id="KW-0547">Nucleotide-binding</keyword>
<dbReference type="Gene3D" id="3.30.200.20">
    <property type="entry name" value="Phosphorylase Kinase, domain 1"/>
    <property type="match status" value="2"/>
</dbReference>
<evidence type="ECO:0000256" key="7">
    <source>
        <dbReference type="ARBA" id="ARBA00022614"/>
    </source>
</evidence>
<dbReference type="GO" id="GO:0005524">
    <property type="term" value="F:ATP binding"/>
    <property type="evidence" value="ECO:0007669"/>
    <property type="project" value="UniProtKB-UniRule"/>
</dbReference>
<keyword evidence="11" id="KW-0677">Repeat</keyword>
<dbReference type="PROSITE" id="PS00107">
    <property type="entry name" value="PROTEIN_KINASE_ATP"/>
    <property type="match status" value="2"/>
</dbReference>
<reference evidence="25 26" key="1">
    <citation type="submission" date="2019-01" db="EMBL/GenBank/DDBJ databases">
        <title>Sequencing of cultivated peanut Arachis hypogaea provides insights into genome evolution and oil improvement.</title>
        <authorList>
            <person name="Chen X."/>
        </authorList>
    </citation>
    <scope>NUCLEOTIDE SEQUENCE [LARGE SCALE GENOMIC DNA]</scope>
    <source>
        <strain evidence="26">cv. Fuhuasheng</strain>
        <tissue evidence="25">Leaves</tissue>
    </source>
</reference>
<feature type="binding site" evidence="21">
    <location>
        <position position="404"/>
    </location>
    <ligand>
        <name>ATP</name>
        <dbReference type="ChEBI" id="CHEBI:30616"/>
    </ligand>
</feature>
<evidence type="ECO:0000256" key="20">
    <source>
        <dbReference type="ARBA" id="ARBA00048679"/>
    </source>
</evidence>
<dbReference type="InterPro" id="IPR045272">
    <property type="entry name" value="ANXUR1/2-like"/>
</dbReference>
<keyword evidence="16 23" id="KW-0472">Membrane</keyword>